<keyword evidence="7 8" id="KW-0472">Membrane</keyword>
<evidence type="ECO:0000313" key="10">
    <source>
        <dbReference type="EnsemblMetazoa" id="Aqu2.1.26139_001"/>
    </source>
</evidence>
<keyword evidence="11" id="KW-1185">Reference proteome</keyword>
<reference evidence="11" key="1">
    <citation type="journal article" date="2010" name="Nature">
        <title>The Amphimedon queenslandica genome and the evolution of animal complexity.</title>
        <authorList>
            <person name="Srivastava M."/>
            <person name="Simakov O."/>
            <person name="Chapman J."/>
            <person name="Fahey B."/>
            <person name="Gauthier M.E."/>
            <person name="Mitros T."/>
            <person name="Richards G.S."/>
            <person name="Conaco C."/>
            <person name="Dacre M."/>
            <person name="Hellsten U."/>
            <person name="Larroux C."/>
            <person name="Putnam N.H."/>
            <person name="Stanke M."/>
            <person name="Adamska M."/>
            <person name="Darling A."/>
            <person name="Degnan S.M."/>
            <person name="Oakley T.H."/>
            <person name="Plachetzki D.C."/>
            <person name="Zhai Y."/>
            <person name="Adamski M."/>
            <person name="Calcino A."/>
            <person name="Cummins S.F."/>
            <person name="Goodstein D.M."/>
            <person name="Harris C."/>
            <person name="Jackson D.J."/>
            <person name="Leys S.P."/>
            <person name="Shu S."/>
            <person name="Woodcroft B.J."/>
            <person name="Vervoort M."/>
            <person name="Kosik K.S."/>
            <person name="Manning G."/>
            <person name="Degnan B.M."/>
            <person name="Rokhsar D.S."/>
        </authorList>
    </citation>
    <scope>NUCLEOTIDE SEQUENCE [LARGE SCALE GENOMIC DNA]</scope>
</reference>
<proteinExistence type="inferred from homology"/>
<evidence type="ECO:0000256" key="5">
    <source>
        <dbReference type="ARBA" id="ARBA00022692"/>
    </source>
</evidence>
<gene>
    <name evidence="10" type="primary">109583765</name>
</gene>
<evidence type="ECO:0000256" key="1">
    <source>
        <dbReference type="ARBA" id="ARBA00004167"/>
    </source>
</evidence>
<dbReference type="Proteomes" id="UP000007879">
    <property type="component" value="Unassembled WGS sequence"/>
</dbReference>
<dbReference type="Pfam" id="PF01697">
    <property type="entry name" value="Glyco_transf_92"/>
    <property type="match status" value="1"/>
</dbReference>
<feature type="transmembrane region" description="Helical" evidence="8">
    <location>
        <begin position="12"/>
        <end position="29"/>
    </location>
</feature>
<evidence type="ECO:0000313" key="11">
    <source>
        <dbReference type="Proteomes" id="UP000007879"/>
    </source>
</evidence>
<keyword evidence="4 8" id="KW-0808">Transferase</keyword>
<name>A0A1X7UDW0_AMPQE</name>
<dbReference type="GO" id="GO:0016757">
    <property type="term" value="F:glycosyltransferase activity"/>
    <property type="evidence" value="ECO:0007669"/>
    <property type="project" value="UniProtKB-UniRule"/>
</dbReference>
<evidence type="ECO:0000256" key="6">
    <source>
        <dbReference type="ARBA" id="ARBA00022989"/>
    </source>
</evidence>
<dbReference type="KEGG" id="aqu:109583765"/>
<dbReference type="eggNOG" id="KOG4735">
    <property type="taxonomic scope" value="Eukaryota"/>
</dbReference>
<evidence type="ECO:0000256" key="2">
    <source>
        <dbReference type="ARBA" id="ARBA00007647"/>
    </source>
</evidence>
<comment type="similarity">
    <text evidence="2 8">Belongs to the glycosyltransferase 92 family.</text>
</comment>
<comment type="subcellular location">
    <subcellularLocation>
        <location evidence="1">Membrane</location>
        <topology evidence="1">Single-pass membrane protein</topology>
    </subcellularLocation>
</comment>
<keyword evidence="3 8" id="KW-0328">Glycosyltransferase</keyword>
<feature type="region of interest" description="Disordered" evidence="9">
    <location>
        <begin position="68"/>
        <end position="104"/>
    </location>
</feature>
<evidence type="ECO:0000256" key="7">
    <source>
        <dbReference type="ARBA" id="ARBA00023136"/>
    </source>
</evidence>
<evidence type="ECO:0000256" key="3">
    <source>
        <dbReference type="ARBA" id="ARBA00022676"/>
    </source>
</evidence>
<keyword evidence="5 8" id="KW-0812">Transmembrane</keyword>
<dbReference type="EnsemblMetazoa" id="XM_019999221.1">
    <property type="protein sequence ID" value="XP_019854780.1"/>
    <property type="gene ID" value="LOC109583765"/>
</dbReference>
<evidence type="ECO:0000256" key="9">
    <source>
        <dbReference type="SAM" id="MobiDB-lite"/>
    </source>
</evidence>
<dbReference type="PANTHER" id="PTHR21461:SF69">
    <property type="entry name" value="GLYCOSYLTRANSFERASE FAMILY 92 PROTEIN"/>
    <property type="match status" value="1"/>
</dbReference>
<dbReference type="EnsemblMetazoa" id="Aqu2.1.26139_001">
    <property type="protein sequence ID" value="Aqu2.1.26139_001"/>
    <property type="gene ID" value="Aqu2.1.26139"/>
</dbReference>
<dbReference type="PANTHER" id="PTHR21461">
    <property type="entry name" value="GLYCOSYLTRANSFERASE FAMILY 92 PROTEIN"/>
    <property type="match status" value="1"/>
</dbReference>
<accession>A0A1X7UDW0</accession>
<dbReference type="OrthoDB" id="2526284at2759"/>
<organism evidence="10">
    <name type="scientific">Amphimedon queenslandica</name>
    <name type="common">Sponge</name>
    <dbReference type="NCBI Taxonomy" id="400682"/>
    <lineage>
        <taxon>Eukaryota</taxon>
        <taxon>Metazoa</taxon>
        <taxon>Porifera</taxon>
        <taxon>Demospongiae</taxon>
        <taxon>Heteroscleromorpha</taxon>
        <taxon>Haplosclerida</taxon>
        <taxon>Niphatidae</taxon>
        <taxon>Amphimedon</taxon>
    </lineage>
</organism>
<dbReference type="EC" id="2.4.1.-" evidence="8"/>
<keyword evidence="6 8" id="KW-1133">Transmembrane helix</keyword>
<evidence type="ECO:0000256" key="4">
    <source>
        <dbReference type="ARBA" id="ARBA00022679"/>
    </source>
</evidence>
<protein>
    <recommendedName>
        <fullName evidence="8">Glycosyltransferase family 92 protein</fullName>
        <ecNumber evidence="8">2.4.1.-</ecNumber>
    </recommendedName>
</protein>
<dbReference type="InParanoid" id="A0A1X7UDW0"/>
<dbReference type="GO" id="GO:0016020">
    <property type="term" value="C:membrane"/>
    <property type="evidence" value="ECO:0007669"/>
    <property type="project" value="UniProtKB-SubCell"/>
</dbReference>
<dbReference type="AlphaFoldDB" id="A0A1X7UDW0"/>
<reference evidence="10" key="2">
    <citation type="submission" date="2017-05" db="UniProtKB">
        <authorList>
            <consortium name="EnsemblMetazoa"/>
        </authorList>
    </citation>
    <scope>IDENTIFICATION</scope>
</reference>
<sequence length="493" mass="56329">MEGVFRRHRLLLTFLCCLMAALLLTILWYPDHFSTSRKGTQQSGIEGDIIQHEESALFSPKALDVQDIPPASVTHKPDPPTGKPPKLEKPSKPKSPGSLAPNRTEVNEALYPDTTVEKEWISIEDSSNGLTLARRTVYYDTRSSFSPSVVIIVLHNHEKQPNLPKLYAKVTGQSSCSAVEHWKQTGNVVKSPWYEVTLSHVYRIQLNQRPESIQLSKDSQCNKLLPLMPVFKAKEVKKKYTFTTCIQKALYDDIQPAEVVNFIELNRALGSSMITIYFHRNLKAKDAIYKAIETYIKTGYVEVLGWSLVDGWLGQVFDVALSASATECVYRHMAISEYMALHDVDEFLIPMKHEDWFGMLNELKNKNDLSKYASLSFANSLFQEKEEAGPKMECVVPIYFKRYLRDDNPKTSHPKVMVNLNITITAYCHDIKTWKDGAEKELLVPFEIGLLFHYRKQLGHRVNVAQRWKHDTIVNKYMDTVIAALRKNSCITK</sequence>
<dbReference type="InterPro" id="IPR008166">
    <property type="entry name" value="Glyco_transf_92"/>
</dbReference>
<dbReference type="GO" id="GO:0005737">
    <property type="term" value="C:cytoplasm"/>
    <property type="evidence" value="ECO:0007669"/>
    <property type="project" value="TreeGrafter"/>
</dbReference>
<evidence type="ECO:0000256" key="8">
    <source>
        <dbReference type="RuleBase" id="RU366017"/>
    </source>
</evidence>